<protein>
    <recommendedName>
        <fullName evidence="2">Amidohydrolase-related domain-containing protein</fullName>
    </recommendedName>
</protein>
<organism evidence="3">
    <name type="scientific">marine metagenome</name>
    <dbReference type="NCBI Taxonomy" id="408172"/>
    <lineage>
        <taxon>unclassified sequences</taxon>
        <taxon>metagenomes</taxon>
        <taxon>ecological metagenomes</taxon>
    </lineage>
</organism>
<dbReference type="InterPro" id="IPR052350">
    <property type="entry name" value="Metallo-dep_Lactonases"/>
</dbReference>
<comment type="similarity">
    <text evidence="1">Belongs to the metallo-dependent hydrolases superfamily.</text>
</comment>
<dbReference type="PANTHER" id="PTHR43569:SF1">
    <property type="entry name" value="BLL3371 PROTEIN"/>
    <property type="match status" value="1"/>
</dbReference>
<dbReference type="Gene3D" id="3.20.20.140">
    <property type="entry name" value="Metal-dependent hydrolases"/>
    <property type="match status" value="1"/>
</dbReference>
<dbReference type="InterPro" id="IPR006680">
    <property type="entry name" value="Amidohydro-rel"/>
</dbReference>
<accession>A0A381RHK8</accession>
<proteinExistence type="inferred from homology"/>
<gene>
    <name evidence="3" type="ORF">METZ01_LOCUS43755</name>
</gene>
<reference evidence="3" key="1">
    <citation type="submission" date="2018-05" db="EMBL/GenBank/DDBJ databases">
        <authorList>
            <person name="Lanie J.A."/>
            <person name="Ng W.-L."/>
            <person name="Kazmierczak K.M."/>
            <person name="Andrzejewski T.M."/>
            <person name="Davidsen T.M."/>
            <person name="Wayne K.J."/>
            <person name="Tettelin H."/>
            <person name="Glass J.I."/>
            <person name="Rusch D."/>
            <person name="Podicherti R."/>
            <person name="Tsui H.-C.T."/>
            <person name="Winkler M.E."/>
        </authorList>
    </citation>
    <scope>NUCLEOTIDE SEQUENCE</scope>
</reference>
<dbReference type="InterPro" id="IPR032466">
    <property type="entry name" value="Metal_Hydrolase"/>
</dbReference>
<dbReference type="EMBL" id="UINC01001932">
    <property type="protein sequence ID" value="SUZ90901.1"/>
    <property type="molecule type" value="Genomic_DNA"/>
</dbReference>
<evidence type="ECO:0000313" key="3">
    <source>
        <dbReference type="EMBL" id="SUZ90901.1"/>
    </source>
</evidence>
<dbReference type="AlphaFoldDB" id="A0A381RHK8"/>
<name>A0A381RHK8_9ZZZZ</name>
<dbReference type="SUPFAM" id="SSF51556">
    <property type="entry name" value="Metallo-dependent hydrolases"/>
    <property type="match status" value="1"/>
</dbReference>
<dbReference type="Pfam" id="PF04909">
    <property type="entry name" value="Amidohydro_2"/>
    <property type="match status" value="1"/>
</dbReference>
<evidence type="ECO:0000256" key="1">
    <source>
        <dbReference type="ARBA" id="ARBA00038310"/>
    </source>
</evidence>
<dbReference type="GO" id="GO:0016787">
    <property type="term" value="F:hydrolase activity"/>
    <property type="evidence" value="ECO:0007669"/>
    <property type="project" value="InterPro"/>
</dbReference>
<dbReference type="PANTHER" id="PTHR43569">
    <property type="entry name" value="AMIDOHYDROLASE"/>
    <property type="match status" value="1"/>
</dbReference>
<feature type="domain" description="Amidohydrolase-related" evidence="2">
    <location>
        <begin position="24"/>
        <end position="336"/>
    </location>
</feature>
<evidence type="ECO:0000259" key="2">
    <source>
        <dbReference type="Pfam" id="PF04909"/>
    </source>
</evidence>
<sequence>MPFGFNDWLALTQEPTLEPELPICDPHHHFWDLRPQSTPYQRYLLHELNDDIYSGHNVRSTVFLEARSMYSAEGPEELRPVGEVEFVQGLAAASASGVYGPSRAAAGIIGHADLKLGANVAPVLEALQAASPNRFRGIRHNVTWNTDPTWDNRETESILANADFLAGAKVLSQKGLVLDLMQSFPQLSEIADFAKAVPDLSIIVNHIGGVSRVGIYAGKDDEIIPNWREGITAVAACPNVTMKLGGMGMPRFGYGWHTREIPIGSEELAESMAPWMNHCIERFGPDRCMFESNFPPDKVSFSYNVMYNAFKRLSKGYSATERASLFHDTAVRVYRIAV</sequence>